<sequence>MGYIATKDTAQSHSFIANKQINVINTKKGVVTEYIQIRIKCMFDTAKSEITQYYVKEINNNVKTKTLDKEQIVKFAPDVKLFQEKMLFYCNPEFKGR</sequence>
<reference evidence="1" key="1">
    <citation type="submission" date="2019-08" db="EMBL/GenBank/DDBJ databases">
        <authorList>
            <person name="Kucharzyk K."/>
            <person name="Murdoch R.W."/>
            <person name="Higgins S."/>
            <person name="Loffler F."/>
        </authorList>
    </citation>
    <scope>NUCLEOTIDE SEQUENCE</scope>
</reference>
<organism evidence="1">
    <name type="scientific">bioreactor metagenome</name>
    <dbReference type="NCBI Taxonomy" id="1076179"/>
    <lineage>
        <taxon>unclassified sequences</taxon>
        <taxon>metagenomes</taxon>
        <taxon>ecological metagenomes</taxon>
    </lineage>
</organism>
<protein>
    <submittedName>
        <fullName evidence="1">Uncharacterized protein</fullName>
    </submittedName>
</protein>
<dbReference type="EMBL" id="VSSQ01032006">
    <property type="protein sequence ID" value="MPM83128.1"/>
    <property type="molecule type" value="Genomic_DNA"/>
</dbReference>
<comment type="caution">
    <text evidence="1">The sequence shown here is derived from an EMBL/GenBank/DDBJ whole genome shotgun (WGS) entry which is preliminary data.</text>
</comment>
<proteinExistence type="predicted"/>
<evidence type="ECO:0000313" key="1">
    <source>
        <dbReference type="EMBL" id="MPM83128.1"/>
    </source>
</evidence>
<gene>
    <name evidence="1" type="ORF">SDC9_130191</name>
</gene>
<name>A0A645D242_9ZZZZ</name>
<accession>A0A645D242</accession>
<dbReference type="AlphaFoldDB" id="A0A645D242"/>